<dbReference type="GO" id="GO:0005737">
    <property type="term" value="C:cytoplasm"/>
    <property type="evidence" value="ECO:0007669"/>
    <property type="project" value="UniProtKB-SubCell"/>
</dbReference>
<dbReference type="FunFam" id="2.30.30.280:FF:000001">
    <property type="entry name" value="tRNA-specific 2-thiouridylase MnmA"/>
    <property type="match status" value="1"/>
</dbReference>
<dbReference type="KEGG" id="hfv:R50_1454"/>
<dbReference type="Gene3D" id="3.40.50.620">
    <property type="entry name" value="HUPs"/>
    <property type="match status" value="1"/>
</dbReference>
<evidence type="ECO:0000256" key="1">
    <source>
        <dbReference type="ARBA" id="ARBA00022490"/>
    </source>
</evidence>
<feature type="site" description="Interaction with tRNA" evidence="11">
    <location>
        <position position="335"/>
    </location>
</feature>
<feature type="region of interest" description="Interaction with tRNA" evidence="11">
    <location>
        <begin position="144"/>
        <end position="146"/>
    </location>
</feature>
<dbReference type="CDD" id="cd01998">
    <property type="entry name" value="MnmA_TRMU-like"/>
    <property type="match status" value="1"/>
</dbReference>
<keyword evidence="7 11" id="KW-0694">RNA-binding</keyword>
<feature type="active site" description="Nucleophile" evidence="11">
    <location>
        <position position="97"/>
    </location>
</feature>
<evidence type="ECO:0000256" key="10">
    <source>
        <dbReference type="ARBA" id="ARBA00056575"/>
    </source>
</evidence>
<dbReference type="Pfam" id="PF20259">
    <property type="entry name" value="tRNA_Me_trans_M"/>
    <property type="match status" value="1"/>
</dbReference>
<comment type="subcellular location">
    <subcellularLocation>
        <location evidence="11">Cytoplasm</location>
    </subcellularLocation>
</comment>
<dbReference type="GO" id="GO:0002143">
    <property type="term" value="P:tRNA wobble position uridine thiolation"/>
    <property type="evidence" value="ECO:0007669"/>
    <property type="project" value="TreeGrafter"/>
</dbReference>
<keyword evidence="8 11" id="KW-1015">Disulfide bond</keyword>
<dbReference type="SUPFAM" id="SSF52402">
    <property type="entry name" value="Adenine nucleotide alpha hydrolases-like"/>
    <property type="match status" value="1"/>
</dbReference>
<name>A0A6F8ZH30_9FIRM</name>
<dbReference type="PANTHER" id="PTHR11933:SF5">
    <property type="entry name" value="MITOCHONDRIAL TRNA-SPECIFIC 2-THIOURIDYLASE 1"/>
    <property type="match status" value="1"/>
</dbReference>
<feature type="domain" description="tRNA-specific 2-thiouridylase MnmA-like central" evidence="13">
    <location>
        <begin position="204"/>
        <end position="267"/>
    </location>
</feature>
<keyword evidence="3 11" id="KW-0808">Transferase</keyword>
<sequence length="356" mass="38945">MAVVVVGMSGGVDSSAAAALLVEQGHTVLGVTLLQLPPGADNGCCSLGAVADAKRVAKALGIPHTVVDVRRRFREAVIEPFEAAYLGGRTPNPCALCNRAIKFGALWEWAAAQGADLVATGHYVRRQPFGADRWVLARARDTAKDQSYLLYTLGQEDLAHVRFPLGGWLKPAVRDYVRRRGLPTADKAESQELCFVPGNDYRAYLRRHRPDAARPGEMVDTAGRVVGQHPGVAFFTVGQRRGLGITADEPRYVVGLDAARNRVIIGRRREAERRRAVVEAVHYPLGNPFPEPRRGWVKVRYNMEPVPAVWIPDPADPSRARIEFARPQWAVAPGQVAVWYDAAGRLLAGGRLQAED</sequence>
<comment type="caution">
    <text evidence="11">Lacks conserved residue(s) required for the propagation of feature annotation.</text>
</comment>
<evidence type="ECO:0000256" key="6">
    <source>
        <dbReference type="ARBA" id="ARBA00022840"/>
    </source>
</evidence>
<dbReference type="InterPro" id="IPR004506">
    <property type="entry name" value="MnmA-like"/>
</dbReference>
<dbReference type="InterPro" id="IPR023382">
    <property type="entry name" value="MnmA-like_central_sf"/>
</dbReference>
<dbReference type="GO" id="GO:0000049">
    <property type="term" value="F:tRNA binding"/>
    <property type="evidence" value="ECO:0007669"/>
    <property type="project" value="UniProtKB-KW"/>
</dbReference>
<dbReference type="GO" id="GO:0103016">
    <property type="term" value="F:tRNA-uridine 2-sulfurtransferase activity"/>
    <property type="evidence" value="ECO:0007669"/>
    <property type="project" value="UniProtKB-EC"/>
</dbReference>
<feature type="domain" description="tRNA-specific 2-thiouridylase MnmA-like C-terminal" evidence="12">
    <location>
        <begin position="280"/>
        <end position="350"/>
    </location>
</feature>
<dbReference type="Pfam" id="PF20258">
    <property type="entry name" value="tRNA_Me_trans_C"/>
    <property type="match status" value="1"/>
</dbReference>
<evidence type="ECO:0000256" key="7">
    <source>
        <dbReference type="ARBA" id="ARBA00022884"/>
    </source>
</evidence>
<dbReference type="InterPro" id="IPR014729">
    <property type="entry name" value="Rossmann-like_a/b/a_fold"/>
</dbReference>
<gene>
    <name evidence="11 14" type="primary">mnmA</name>
    <name evidence="14" type="ORF">R50_1454</name>
</gene>
<keyword evidence="2 11" id="KW-0820">tRNA-binding</keyword>
<feature type="active site" description="Cysteine persulfide intermediate" evidence="11">
    <location>
        <position position="194"/>
    </location>
</feature>
<dbReference type="Gene3D" id="2.40.30.10">
    <property type="entry name" value="Translation factors"/>
    <property type="match status" value="1"/>
</dbReference>
<proteinExistence type="inferred from homology"/>
<feature type="region of interest" description="Interaction with tRNA" evidence="11">
    <location>
        <begin position="300"/>
        <end position="301"/>
    </location>
</feature>
<feature type="binding site" evidence="11">
    <location>
        <position position="121"/>
    </location>
    <ligand>
        <name>ATP</name>
        <dbReference type="ChEBI" id="CHEBI:30616"/>
    </ligand>
</feature>
<dbReference type="PANTHER" id="PTHR11933">
    <property type="entry name" value="TRNA 5-METHYLAMINOMETHYL-2-THIOURIDYLATE -METHYLTRANSFERASE"/>
    <property type="match status" value="1"/>
</dbReference>
<protein>
    <recommendedName>
        <fullName evidence="11">tRNA-specific 2-thiouridylase MnmA</fullName>
        <ecNumber evidence="11">2.8.1.13</ecNumber>
    </recommendedName>
</protein>
<keyword evidence="1 11" id="KW-0963">Cytoplasm</keyword>
<dbReference type="AlphaFoldDB" id="A0A6F8ZH30"/>
<keyword evidence="4 11" id="KW-0819">tRNA processing</keyword>
<dbReference type="NCBIfam" id="NF001138">
    <property type="entry name" value="PRK00143.1"/>
    <property type="match status" value="1"/>
</dbReference>
<evidence type="ECO:0000256" key="4">
    <source>
        <dbReference type="ARBA" id="ARBA00022694"/>
    </source>
</evidence>
<evidence type="ECO:0000256" key="9">
    <source>
        <dbReference type="ARBA" id="ARBA00051542"/>
    </source>
</evidence>
<evidence type="ECO:0000256" key="5">
    <source>
        <dbReference type="ARBA" id="ARBA00022741"/>
    </source>
</evidence>
<dbReference type="InterPro" id="IPR046884">
    <property type="entry name" value="MnmA-like_central"/>
</dbReference>
<dbReference type="Gene3D" id="2.30.30.280">
    <property type="entry name" value="Adenine nucleotide alpha hydrolases-like domains"/>
    <property type="match status" value="1"/>
</dbReference>
<evidence type="ECO:0000259" key="13">
    <source>
        <dbReference type="Pfam" id="PF20259"/>
    </source>
</evidence>
<keyword evidence="6 11" id="KW-0067">ATP-binding</keyword>
<evidence type="ECO:0000256" key="2">
    <source>
        <dbReference type="ARBA" id="ARBA00022555"/>
    </source>
</evidence>
<dbReference type="Proteomes" id="UP000503399">
    <property type="component" value="Chromosome"/>
</dbReference>
<comment type="function">
    <text evidence="10 11">Catalyzes the 2-thiolation of uridine at the wobble position (U34) of tRNA, leading to the formation of s(2)U34.</text>
</comment>
<organism evidence="14 15">
    <name type="scientific">Candidatus Hydrogenisulfobacillus filiaventi</name>
    <dbReference type="NCBI Taxonomy" id="2707344"/>
    <lineage>
        <taxon>Bacteria</taxon>
        <taxon>Bacillati</taxon>
        <taxon>Bacillota</taxon>
        <taxon>Clostridia</taxon>
        <taxon>Eubacteriales</taxon>
        <taxon>Clostridiales Family XVII. Incertae Sedis</taxon>
        <taxon>Candidatus Hydrogenisulfobacillus</taxon>
    </lineage>
</organism>
<feature type="disulfide bond" description="Alternate" evidence="11">
    <location>
        <begin position="97"/>
        <end position="194"/>
    </location>
</feature>
<dbReference type="Pfam" id="PF03054">
    <property type="entry name" value="tRNA_Me_trans"/>
    <property type="match status" value="1"/>
</dbReference>
<keyword evidence="5 11" id="KW-0547">Nucleotide-binding</keyword>
<dbReference type="NCBIfam" id="TIGR00420">
    <property type="entry name" value="trmU"/>
    <property type="match status" value="1"/>
</dbReference>
<evidence type="ECO:0000256" key="3">
    <source>
        <dbReference type="ARBA" id="ARBA00022679"/>
    </source>
</evidence>
<evidence type="ECO:0000256" key="8">
    <source>
        <dbReference type="ARBA" id="ARBA00023157"/>
    </source>
</evidence>
<evidence type="ECO:0000313" key="14">
    <source>
        <dbReference type="EMBL" id="CAB1128960.1"/>
    </source>
</evidence>
<dbReference type="EC" id="2.8.1.13" evidence="11"/>
<keyword evidence="15" id="KW-1185">Reference proteome</keyword>
<dbReference type="HAMAP" id="MF_00144">
    <property type="entry name" value="tRNA_thiouridyl_MnmA"/>
    <property type="match status" value="1"/>
</dbReference>
<dbReference type="InterPro" id="IPR046885">
    <property type="entry name" value="MnmA-like_C"/>
</dbReference>
<reference evidence="14 15" key="1">
    <citation type="submission" date="2020-02" db="EMBL/GenBank/DDBJ databases">
        <authorList>
            <person name="Hogendoorn C."/>
        </authorList>
    </citation>
    <scope>NUCLEOTIDE SEQUENCE [LARGE SCALE GENOMIC DNA]</scope>
    <source>
        <strain evidence="14">R501</strain>
    </source>
</reference>
<evidence type="ECO:0000313" key="15">
    <source>
        <dbReference type="Proteomes" id="UP000503399"/>
    </source>
</evidence>
<feature type="binding site" evidence="11">
    <location>
        <position position="33"/>
    </location>
    <ligand>
        <name>ATP</name>
        <dbReference type="ChEBI" id="CHEBI:30616"/>
    </ligand>
</feature>
<evidence type="ECO:0000256" key="11">
    <source>
        <dbReference type="HAMAP-Rule" id="MF_00144"/>
    </source>
</evidence>
<accession>A0A6F8ZH30</accession>
<evidence type="ECO:0000259" key="12">
    <source>
        <dbReference type="Pfam" id="PF20258"/>
    </source>
</evidence>
<comment type="similarity">
    <text evidence="11">Belongs to the MnmA/TRMU family.</text>
</comment>
<feature type="binding site" evidence="11">
    <location>
        <begin position="7"/>
        <end position="14"/>
    </location>
    <ligand>
        <name>ATP</name>
        <dbReference type="ChEBI" id="CHEBI:30616"/>
    </ligand>
</feature>
<dbReference type="GO" id="GO:0005524">
    <property type="term" value="F:ATP binding"/>
    <property type="evidence" value="ECO:0007669"/>
    <property type="project" value="UniProtKB-KW"/>
</dbReference>
<comment type="catalytic activity">
    <reaction evidence="9 11">
        <text>S-sulfanyl-L-cysteinyl-[protein] + uridine(34) in tRNA + AH2 + ATP = 2-thiouridine(34) in tRNA + L-cysteinyl-[protein] + A + AMP + diphosphate + H(+)</text>
        <dbReference type="Rhea" id="RHEA:47032"/>
        <dbReference type="Rhea" id="RHEA-COMP:10131"/>
        <dbReference type="Rhea" id="RHEA-COMP:11726"/>
        <dbReference type="Rhea" id="RHEA-COMP:11727"/>
        <dbReference type="Rhea" id="RHEA-COMP:11728"/>
        <dbReference type="ChEBI" id="CHEBI:13193"/>
        <dbReference type="ChEBI" id="CHEBI:15378"/>
        <dbReference type="ChEBI" id="CHEBI:17499"/>
        <dbReference type="ChEBI" id="CHEBI:29950"/>
        <dbReference type="ChEBI" id="CHEBI:30616"/>
        <dbReference type="ChEBI" id="CHEBI:33019"/>
        <dbReference type="ChEBI" id="CHEBI:61963"/>
        <dbReference type="ChEBI" id="CHEBI:65315"/>
        <dbReference type="ChEBI" id="CHEBI:87170"/>
        <dbReference type="ChEBI" id="CHEBI:456215"/>
        <dbReference type="EC" id="2.8.1.13"/>
    </reaction>
</comment>
<feature type="site" description="Interaction with tRNA" evidence="11">
    <location>
        <position position="122"/>
    </location>
</feature>
<dbReference type="EMBL" id="LR778114">
    <property type="protein sequence ID" value="CAB1128960.1"/>
    <property type="molecule type" value="Genomic_DNA"/>
</dbReference>